<name>A0A4V2NVG2_9BACT</name>
<dbReference type="EMBL" id="SJZI01000046">
    <property type="protein sequence ID" value="TCJ13366.1"/>
    <property type="molecule type" value="Genomic_DNA"/>
</dbReference>
<sequence length="263" mass="30024">MPYCLKRPPLLLLLLLLLTGHRQPPGWNRSVEKGYVLLYTAADRPDLGYYRKTVGSGRKAVSRFFDSAFRKPFGVYVHPSRASLDSTWRREWGDTSFRSECWMVASGVAHRLDLLARRRWKDEACEHRAEDRPATQQVITHELVHVYHGQRNPSGDFSAVTGLDWLVEGMATYASGQWDSTRRGQVGRLVASGRAPESLDGFWKGRERYALAGSVVAWLDARYGRSLLRRLLACTTRAEALRLTGLDEPQLIGQWRLWILTRP</sequence>
<feature type="signal peptide" evidence="1">
    <location>
        <begin position="1"/>
        <end position="22"/>
    </location>
</feature>
<keyword evidence="1" id="KW-0732">Signal</keyword>
<comment type="caution">
    <text evidence="2">The sequence shown here is derived from an EMBL/GenBank/DDBJ whole genome shotgun (WGS) entry which is preliminary data.</text>
</comment>
<evidence type="ECO:0000313" key="3">
    <source>
        <dbReference type="Proteomes" id="UP000295334"/>
    </source>
</evidence>
<dbReference type="Proteomes" id="UP000295334">
    <property type="component" value="Unassembled WGS sequence"/>
</dbReference>
<evidence type="ECO:0000313" key="2">
    <source>
        <dbReference type="EMBL" id="TCJ13366.1"/>
    </source>
</evidence>
<organism evidence="2 3">
    <name type="scientific">Flaviaesturariibacter flavus</name>
    <dbReference type="NCBI Taxonomy" id="2502780"/>
    <lineage>
        <taxon>Bacteria</taxon>
        <taxon>Pseudomonadati</taxon>
        <taxon>Bacteroidota</taxon>
        <taxon>Chitinophagia</taxon>
        <taxon>Chitinophagales</taxon>
        <taxon>Chitinophagaceae</taxon>
        <taxon>Flaviaestuariibacter</taxon>
    </lineage>
</organism>
<evidence type="ECO:0008006" key="4">
    <source>
        <dbReference type="Google" id="ProtNLM"/>
    </source>
</evidence>
<dbReference type="RefSeq" id="WP_131450022.1">
    <property type="nucleotide sequence ID" value="NZ_SJZI01000046.1"/>
</dbReference>
<accession>A0A4V2NVG2</accession>
<keyword evidence="3" id="KW-1185">Reference proteome</keyword>
<dbReference type="AlphaFoldDB" id="A0A4V2NVG2"/>
<gene>
    <name evidence="2" type="ORF">EPD60_13335</name>
</gene>
<evidence type="ECO:0000256" key="1">
    <source>
        <dbReference type="SAM" id="SignalP"/>
    </source>
</evidence>
<reference evidence="2 3" key="1">
    <citation type="submission" date="2019-03" db="EMBL/GenBank/DDBJ databases">
        <authorList>
            <person name="Kim M.K.M."/>
        </authorList>
    </citation>
    <scope>NUCLEOTIDE SEQUENCE [LARGE SCALE GENOMIC DNA]</scope>
    <source>
        <strain evidence="2 3">17J68-12</strain>
    </source>
</reference>
<proteinExistence type="predicted"/>
<dbReference type="OrthoDB" id="5855557at2"/>
<feature type="chain" id="PRO_5020183917" description="Secretory protein" evidence="1">
    <location>
        <begin position="23"/>
        <end position="263"/>
    </location>
</feature>
<protein>
    <recommendedName>
        <fullName evidence="4">Secretory protein</fullName>
    </recommendedName>
</protein>